<dbReference type="Gene3D" id="3.30.260.10">
    <property type="entry name" value="TCP-1-like chaperonin intermediate domain"/>
    <property type="match status" value="1"/>
</dbReference>
<protein>
    <recommendedName>
        <fullName evidence="2">4-coumarate--CoA ligase</fullName>
        <ecNumber evidence="2">6.2.1.12</ecNumber>
    </recommendedName>
</protein>
<reference evidence="5 6" key="1">
    <citation type="submission" date="2020-06" db="EMBL/GenBank/DDBJ databases">
        <title>Transcriptomic and genomic resources for Thalictrum thalictroides and T. hernandezii: Facilitating candidate gene discovery in an emerging model plant lineage.</title>
        <authorList>
            <person name="Arias T."/>
            <person name="Riano-Pachon D.M."/>
            <person name="Di Stilio V.S."/>
        </authorList>
    </citation>
    <scope>NUCLEOTIDE SEQUENCE [LARGE SCALE GENOMIC DNA]</scope>
    <source>
        <strain evidence="6">cv. WT478/WT964</strain>
        <tissue evidence="5">Leaves</tissue>
    </source>
</reference>
<dbReference type="InterPro" id="IPR027410">
    <property type="entry name" value="TCP-1-like_intermed_sf"/>
</dbReference>
<dbReference type="SUPFAM" id="SSF54849">
    <property type="entry name" value="GroEL-intermediate domain like"/>
    <property type="match status" value="1"/>
</dbReference>
<dbReference type="PANTHER" id="PTHR24096:SF149">
    <property type="entry name" value="AMP-BINDING DOMAIN-CONTAINING PROTEIN-RELATED"/>
    <property type="match status" value="1"/>
</dbReference>
<gene>
    <name evidence="5" type="ORF">FRX31_032989</name>
</gene>
<dbReference type="Proteomes" id="UP000554482">
    <property type="component" value="Unassembled WGS sequence"/>
</dbReference>
<evidence type="ECO:0000256" key="1">
    <source>
        <dbReference type="ARBA" id="ARBA00006432"/>
    </source>
</evidence>
<evidence type="ECO:0000256" key="2">
    <source>
        <dbReference type="ARBA" id="ARBA00012959"/>
    </source>
</evidence>
<dbReference type="EMBL" id="JABWDY010041394">
    <property type="protein sequence ID" value="KAF5177425.1"/>
    <property type="molecule type" value="Genomic_DNA"/>
</dbReference>
<dbReference type="EC" id="6.2.1.12" evidence="2"/>
<proteinExistence type="inferred from homology"/>
<evidence type="ECO:0000256" key="4">
    <source>
        <dbReference type="ARBA" id="ARBA00034252"/>
    </source>
</evidence>
<dbReference type="OrthoDB" id="10253869at2759"/>
<comment type="caution">
    <text evidence="5">The sequence shown here is derived from an EMBL/GenBank/DDBJ whole genome shotgun (WGS) entry which is preliminary data.</text>
</comment>
<dbReference type="GO" id="GO:0016207">
    <property type="term" value="F:4-coumarate-CoA ligase activity"/>
    <property type="evidence" value="ECO:0007669"/>
    <property type="project" value="UniProtKB-EC"/>
</dbReference>
<dbReference type="SUPFAM" id="SSF56801">
    <property type="entry name" value="Acetyl-CoA synthetase-like"/>
    <property type="match status" value="1"/>
</dbReference>
<keyword evidence="3" id="KW-0436">Ligase</keyword>
<organism evidence="5 6">
    <name type="scientific">Thalictrum thalictroides</name>
    <name type="common">Rue-anemone</name>
    <name type="synonym">Anemone thalictroides</name>
    <dbReference type="NCBI Taxonomy" id="46969"/>
    <lineage>
        <taxon>Eukaryota</taxon>
        <taxon>Viridiplantae</taxon>
        <taxon>Streptophyta</taxon>
        <taxon>Embryophyta</taxon>
        <taxon>Tracheophyta</taxon>
        <taxon>Spermatophyta</taxon>
        <taxon>Magnoliopsida</taxon>
        <taxon>Ranunculales</taxon>
        <taxon>Ranunculaceae</taxon>
        <taxon>Thalictroideae</taxon>
        <taxon>Thalictrum</taxon>
    </lineage>
</organism>
<name>A0A7J6UZE9_THATH</name>
<comment type="catalytic activity">
    <reaction evidence="4">
        <text>(E)-4-coumarate + ATP + CoA = (E)-4-coumaroyl-CoA + AMP + diphosphate</text>
        <dbReference type="Rhea" id="RHEA:19641"/>
        <dbReference type="ChEBI" id="CHEBI:12876"/>
        <dbReference type="ChEBI" id="CHEBI:30616"/>
        <dbReference type="ChEBI" id="CHEBI:33019"/>
        <dbReference type="ChEBI" id="CHEBI:57287"/>
        <dbReference type="ChEBI" id="CHEBI:85008"/>
        <dbReference type="ChEBI" id="CHEBI:456215"/>
        <dbReference type="EC" id="6.2.1.12"/>
    </reaction>
    <physiologicalReaction direction="left-to-right" evidence="4">
        <dbReference type="Rhea" id="RHEA:19642"/>
    </physiologicalReaction>
</comment>
<accession>A0A7J6UZE9</accession>
<comment type="similarity">
    <text evidence="1">Belongs to the ATP-dependent AMP-binding enzyme family.</text>
</comment>
<evidence type="ECO:0000313" key="5">
    <source>
        <dbReference type="EMBL" id="KAF5177425.1"/>
    </source>
</evidence>
<evidence type="ECO:0000256" key="3">
    <source>
        <dbReference type="ARBA" id="ARBA00022598"/>
    </source>
</evidence>
<sequence length="93" mass="10352">MFLVIVSISARNDDIIRTIIADAIAKIGPNGVLSIESSSSFETTVDWKREWSDVGYIIDDDDELFIVDCLKELIKYKGFQIAPAELEALLTSV</sequence>
<evidence type="ECO:0000313" key="6">
    <source>
        <dbReference type="Proteomes" id="UP000554482"/>
    </source>
</evidence>
<keyword evidence="6" id="KW-1185">Reference proteome</keyword>
<dbReference type="PANTHER" id="PTHR24096">
    <property type="entry name" value="LONG-CHAIN-FATTY-ACID--COA LIGASE"/>
    <property type="match status" value="1"/>
</dbReference>
<dbReference type="AlphaFoldDB" id="A0A7J6UZE9"/>